<dbReference type="EMBL" id="CP003537">
    <property type="protein sequence ID" value="AGH95292.1"/>
    <property type="molecule type" value="Genomic_DNA"/>
</dbReference>
<dbReference type="HOGENOM" id="CLU_1406324_0_0_7"/>
<reference evidence="2 3" key="1">
    <citation type="journal article" date="2013" name="ISME J.">
        <title>By their genes ye shall know them: genomic signatures of predatory bacteria.</title>
        <authorList>
            <person name="Pasternak Z."/>
            <person name="Pietrokovski S."/>
            <person name="Rotem O."/>
            <person name="Gophna U."/>
            <person name="Lurie-Weinberger M.N."/>
            <person name="Jurkevitch E."/>
        </authorList>
    </citation>
    <scope>NUCLEOTIDE SEQUENCE [LARGE SCALE GENOMIC DNA]</scope>
    <source>
        <strain evidence="2 3">JSS</strain>
    </source>
</reference>
<protein>
    <submittedName>
        <fullName evidence="2">Uncharacterized protein</fullName>
    </submittedName>
</protein>
<dbReference type="RefSeq" id="WP_015469782.1">
    <property type="nucleotide sequence ID" value="NC_020813.1"/>
</dbReference>
<dbReference type="OrthoDB" id="5291813at2"/>
<evidence type="ECO:0000256" key="1">
    <source>
        <dbReference type="SAM" id="SignalP"/>
    </source>
</evidence>
<dbReference type="Proteomes" id="UP000012040">
    <property type="component" value="Chromosome"/>
</dbReference>
<name>M4V7B9_9BACT</name>
<dbReference type="AlphaFoldDB" id="M4V7B9"/>
<sequence length="185" mass="20712">MRLIFLLIATCITASYAAAATYSGKISISQKYIVFTDSQEQKDYIVKSATPLIAAHINKLSDGDFISFDGTKNYTDRSVIISSFNYVGLKGLVGTWFGDDDYCYTFHTFTEFSISRKFGDACLTPSRPNYTYVLSPTSNSWVIIISATHGGNYLGEIHFYGQSDVGFYLYDPESGDILRSIRLRK</sequence>
<accession>M4V7B9</accession>
<evidence type="ECO:0000313" key="3">
    <source>
        <dbReference type="Proteomes" id="UP000012040"/>
    </source>
</evidence>
<dbReference type="PATRIC" id="fig|1184267.3.peg.1089"/>
<evidence type="ECO:0000313" key="2">
    <source>
        <dbReference type="EMBL" id="AGH95292.1"/>
    </source>
</evidence>
<dbReference type="STRING" id="1184267.A11Q_1076"/>
<dbReference type="KEGG" id="bex:A11Q_1076"/>
<gene>
    <name evidence="2" type="ORF">A11Q_1076</name>
</gene>
<dbReference type="eggNOG" id="ENOG5032J3S">
    <property type="taxonomic scope" value="Bacteria"/>
</dbReference>
<organism evidence="2 3">
    <name type="scientific">Pseudobdellovibrio exovorus JSS</name>
    <dbReference type="NCBI Taxonomy" id="1184267"/>
    <lineage>
        <taxon>Bacteria</taxon>
        <taxon>Pseudomonadati</taxon>
        <taxon>Bdellovibrionota</taxon>
        <taxon>Bdellovibrionia</taxon>
        <taxon>Bdellovibrionales</taxon>
        <taxon>Pseudobdellovibrionaceae</taxon>
        <taxon>Pseudobdellovibrio</taxon>
    </lineage>
</organism>
<feature type="signal peptide" evidence="1">
    <location>
        <begin position="1"/>
        <end position="19"/>
    </location>
</feature>
<keyword evidence="3" id="KW-1185">Reference proteome</keyword>
<keyword evidence="1" id="KW-0732">Signal</keyword>
<proteinExistence type="predicted"/>
<feature type="chain" id="PRO_5004059926" evidence="1">
    <location>
        <begin position="20"/>
        <end position="185"/>
    </location>
</feature>